<sequence length="912" mass="103714">MSVTLRLIAFIAGIFLVWKIRVLTAKYRRKHGLLESDWETRNINQCDTLVLIAVVGNLLCLSAILFVPYLRAFRSQGLAVIRPSNPSSTYSVGYPEGPFWERLWRTEREIELRFMYQRHLREHPDFTAEDARIHSETCGLPAFWFHDVSELLHIVRRNLPTLSVKSWESGSDGPDGVRKNRGEMRMALEALHELSRFRNTDLAHDMADVVQDIPQASRFALDVDFGRDFVQSGGDVVLLRVLQCTTNPVGSTEVRLAAAILGRLASGLAVFPWQPWRNQADADQDMARYYTHLGGEILEELVHLLELCADEHGNNANGMTAEEEVEGGEEQEEVAEELCADEHGNNANGMTAEEEVEGGEEQEEVAEEDKLRLQATALGAICGLAQAASELYAHIGCLEKERFQHERAPVAPLPNRFCNSFSTLGPGDWSLETPIPNFDAEAVRDFTERIRAKLLCPRTLNLLLGFSDAGKTKPSFHQLVADSIRIFAYLLCPRMVYWHRFDMRLQELPPPLCSHISIPGLLDVLEGWICRCWILKEMSGLSAFSKLHIAKILIYLKTGYTDTYVAKILLQCLDYSRNVCGRREIDWFTREVLHSMRDLLAAARLVDKRLICHDISNPDGTGWRFILHVLELHAYPLPRTLSNYSLAACIEDEDEYKDHGVDIWRGLGLQQCDASAVGLAADVIEDLLYGQLLEGWVETTSLPIDQDSLDDLRSSTEYLPSIYLDGLEFCSSVLSYLRFEIVKPRDSRIKRYWTIFHLWVIEPCCNPAWRPACTFRESVQNKCYEADVSGMEEMEDAVETVLLVRNVTRVLRLLVCSSVTTEEIFDEERHASWSVPILDHLLLLLQCGPGCLHLPSQLGLQPLYLTCICDIQSNSAAVIQRLLELMVPNHVAGRQPFLQFYWARLRRWQQQR</sequence>
<keyword evidence="1" id="KW-0472">Membrane</keyword>
<keyword evidence="1" id="KW-0812">Transmembrane</keyword>
<dbReference type="EMBL" id="BFEA01000310">
    <property type="protein sequence ID" value="GBG79055.1"/>
    <property type="molecule type" value="Genomic_DNA"/>
</dbReference>
<reference evidence="2 3" key="1">
    <citation type="journal article" date="2018" name="Cell">
        <title>The Chara Genome: Secondary Complexity and Implications for Plant Terrestrialization.</title>
        <authorList>
            <person name="Nishiyama T."/>
            <person name="Sakayama H."/>
            <person name="Vries J.D."/>
            <person name="Buschmann H."/>
            <person name="Saint-Marcoux D."/>
            <person name="Ullrich K.K."/>
            <person name="Haas F.B."/>
            <person name="Vanderstraeten L."/>
            <person name="Becker D."/>
            <person name="Lang D."/>
            <person name="Vosolsobe S."/>
            <person name="Rombauts S."/>
            <person name="Wilhelmsson P.K.I."/>
            <person name="Janitza P."/>
            <person name="Kern R."/>
            <person name="Heyl A."/>
            <person name="Rumpler F."/>
            <person name="Villalobos L.I.A.C."/>
            <person name="Clay J.M."/>
            <person name="Skokan R."/>
            <person name="Toyoda A."/>
            <person name="Suzuki Y."/>
            <person name="Kagoshima H."/>
            <person name="Schijlen E."/>
            <person name="Tajeshwar N."/>
            <person name="Catarino B."/>
            <person name="Hetherington A.J."/>
            <person name="Saltykova A."/>
            <person name="Bonnot C."/>
            <person name="Breuninger H."/>
            <person name="Symeonidi A."/>
            <person name="Radhakrishnan G.V."/>
            <person name="Van Nieuwerburgh F."/>
            <person name="Deforce D."/>
            <person name="Chang C."/>
            <person name="Karol K.G."/>
            <person name="Hedrich R."/>
            <person name="Ulvskov P."/>
            <person name="Glockner G."/>
            <person name="Delwiche C.F."/>
            <person name="Petrasek J."/>
            <person name="Van de Peer Y."/>
            <person name="Friml J."/>
            <person name="Beilby M."/>
            <person name="Dolan L."/>
            <person name="Kohara Y."/>
            <person name="Sugano S."/>
            <person name="Fujiyama A."/>
            <person name="Delaux P.-M."/>
            <person name="Quint M."/>
            <person name="TheiBen G."/>
            <person name="Hagemann M."/>
            <person name="Harholt J."/>
            <person name="Dunand C."/>
            <person name="Zachgo S."/>
            <person name="Langdale J."/>
            <person name="Maumus F."/>
            <person name="Straeten D.V.D."/>
            <person name="Gould S.B."/>
            <person name="Rensing S.A."/>
        </authorList>
    </citation>
    <scope>NUCLEOTIDE SEQUENCE [LARGE SCALE GENOMIC DNA]</scope>
    <source>
        <strain evidence="2 3">S276</strain>
    </source>
</reference>
<comment type="caution">
    <text evidence="2">The sequence shown here is derived from an EMBL/GenBank/DDBJ whole genome shotgun (WGS) entry which is preliminary data.</text>
</comment>
<dbReference type="Proteomes" id="UP000265515">
    <property type="component" value="Unassembled WGS sequence"/>
</dbReference>
<accession>A0A388L9R3</accession>
<keyword evidence="3" id="KW-1185">Reference proteome</keyword>
<evidence type="ECO:0000313" key="3">
    <source>
        <dbReference type="Proteomes" id="UP000265515"/>
    </source>
</evidence>
<dbReference type="AlphaFoldDB" id="A0A388L9R3"/>
<evidence type="ECO:0000256" key="1">
    <source>
        <dbReference type="SAM" id="Phobius"/>
    </source>
</evidence>
<evidence type="ECO:0000313" key="2">
    <source>
        <dbReference type="EMBL" id="GBG79055.1"/>
    </source>
</evidence>
<feature type="transmembrane region" description="Helical" evidence="1">
    <location>
        <begin position="6"/>
        <end position="27"/>
    </location>
</feature>
<protein>
    <submittedName>
        <fullName evidence="2">Uncharacterized protein</fullName>
    </submittedName>
</protein>
<organism evidence="2 3">
    <name type="scientific">Chara braunii</name>
    <name type="common">Braun's stonewort</name>
    <dbReference type="NCBI Taxonomy" id="69332"/>
    <lineage>
        <taxon>Eukaryota</taxon>
        <taxon>Viridiplantae</taxon>
        <taxon>Streptophyta</taxon>
        <taxon>Charophyceae</taxon>
        <taxon>Charales</taxon>
        <taxon>Characeae</taxon>
        <taxon>Chara</taxon>
    </lineage>
</organism>
<name>A0A388L9R3_CHABU</name>
<feature type="transmembrane region" description="Helical" evidence="1">
    <location>
        <begin position="48"/>
        <end position="70"/>
    </location>
</feature>
<gene>
    <name evidence="2" type="ORF">CBR_g28769</name>
</gene>
<keyword evidence="1" id="KW-1133">Transmembrane helix</keyword>
<proteinExistence type="predicted"/>
<dbReference type="Gramene" id="GBG79055">
    <property type="protein sequence ID" value="GBG79055"/>
    <property type="gene ID" value="CBR_g28769"/>
</dbReference>